<dbReference type="InterPro" id="IPR039673">
    <property type="entry name" value="SATB1/SATB2"/>
</dbReference>
<dbReference type="Ensembl" id="ENSOCUT00000059077.1">
    <property type="protein sequence ID" value="ENSOCUP00000039821.1"/>
    <property type="gene ID" value="ENSOCUG00000033422.1"/>
</dbReference>
<reference evidence="1" key="2">
    <citation type="submission" date="2025-08" db="UniProtKB">
        <authorList>
            <consortium name="Ensembl"/>
        </authorList>
    </citation>
    <scope>IDENTIFICATION</scope>
    <source>
        <strain evidence="1">Thorbecke</strain>
    </source>
</reference>
<accession>A0A5F9D1T4</accession>
<dbReference type="GO" id="GO:0006338">
    <property type="term" value="P:chromatin remodeling"/>
    <property type="evidence" value="ECO:0007669"/>
    <property type="project" value="InterPro"/>
</dbReference>
<dbReference type="SMR" id="A0A5F9D1T4"/>
<reference evidence="1" key="3">
    <citation type="submission" date="2025-09" db="UniProtKB">
        <authorList>
            <consortium name="Ensembl"/>
        </authorList>
    </citation>
    <scope>IDENTIFICATION</scope>
    <source>
        <strain evidence="1">Thorbecke</strain>
    </source>
</reference>
<dbReference type="GO" id="GO:0000978">
    <property type="term" value="F:RNA polymerase II cis-regulatory region sequence-specific DNA binding"/>
    <property type="evidence" value="ECO:0007669"/>
    <property type="project" value="TreeGrafter"/>
</dbReference>
<dbReference type="Proteomes" id="UP000001811">
    <property type="component" value="Chromosome 12"/>
</dbReference>
<dbReference type="STRING" id="9986.ENSOCUP00000039821"/>
<dbReference type="Gene3D" id="1.10.260.70">
    <property type="entry name" value="SATB, CULT domain"/>
    <property type="match status" value="1"/>
</dbReference>
<name>A0A5F9D1T4_RABIT</name>
<keyword evidence="2" id="KW-1185">Reference proteome</keyword>
<proteinExistence type="predicted"/>
<sequence>MIFNQLTEMALLSLCCSHNSATQAKILTCVEKVEFSSTVFCDRCPYAMEADRSQNVYPVFPLIIKLHSCPKLKDLAFQTMTAHRSGVCNLKDLLKDMNQSSLAKQRLSISQSMLTELWVTPSIKNMSNFKSKKQKARK</sequence>
<protein>
    <submittedName>
        <fullName evidence="1">Uncharacterized protein</fullName>
    </submittedName>
</protein>
<dbReference type="Bgee" id="ENSOCUG00000033422">
    <property type="expression patterns" value="Expressed in zone of skin"/>
</dbReference>
<dbReference type="AlphaFoldDB" id="A0A5F9D1T4"/>
<dbReference type="GO" id="GO:0000981">
    <property type="term" value="F:DNA-binding transcription factor activity, RNA polymerase II-specific"/>
    <property type="evidence" value="ECO:0007669"/>
    <property type="project" value="TreeGrafter"/>
</dbReference>
<organism evidence="1 2">
    <name type="scientific">Oryctolagus cuniculus</name>
    <name type="common">Rabbit</name>
    <dbReference type="NCBI Taxonomy" id="9986"/>
    <lineage>
        <taxon>Eukaryota</taxon>
        <taxon>Metazoa</taxon>
        <taxon>Chordata</taxon>
        <taxon>Craniata</taxon>
        <taxon>Vertebrata</taxon>
        <taxon>Euteleostomi</taxon>
        <taxon>Mammalia</taxon>
        <taxon>Eutheria</taxon>
        <taxon>Euarchontoglires</taxon>
        <taxon>Glires</taxon>
        <taxon>Lagomorpha</taxon>
        <taxon>Leporidae</taxon>
        <taxon>Oryctolagus</taxon>
    </lineage>
</organism>
<dbReference type="PANTHER" id="PTHR15116">
    <property type="entry name" value="DNA-BINDING PROTEIN SATB FAMILY MEMBER"/>
    <property type="match status" value="1"/>
</dbReference>
<dbReference type="InterPro" id="IPR038216">
    <property type="entry name" value="SATB_CUTL_sf"/>
</dbReference>
<evidence type="ECO:0000313" key="1">
    <source>
        <dbReference type="Ensembl" id="ENSOCUP00000039821.1"/>
    </source>
</evidence>
<reference evidence="1 2" key="1">
    <citation type="journal article" date="2011" name="Nature">
        <title>A high-resolution map of human evolutionary constraint using 29 mammals.</title>
        <authorList>
            <person name="Lindblad-Toh K."/>
            <person name="Garber M."/>
            <person name="Zuk O."/>
            <person name="Lin M.F."/>
            <person name="Parker B.J."/>
            <person name="Washietl S."/>
            <person name="Kheradpour P."/>
            <person name="Ernst J."/>
            <person name="Jordan G."/>
            <person name="Mauceli E."/>
            <person name="Ward L.D."/>
            <person name="Lowe C.B."/>
            <person name="Holloway A.K."/>
            <person name="Clamp M."/>
            <person name="Gnerre S."/>
            <person name="Alfoldi J."/>
            <person name="Beal K."/>
            <person name="Chang J."/>
            <person name="Clawson H."/>
            <person name="Cuff J."/>
            <person name="Di Palma F."/>
            <person name="Fitzgerald S."/>
            <person name="Flicek P."/>
            <person name="Guttman M."/>
            <person name="Hubisz M.J."/>
            <person name="Jaffe D.B."/>
            <person name="Jungreis I."/>
            <person name="Kent W.J."/>
            <person name="Kostka D."/>
            <person name="Lara M."/>
            <person name="Martins A.L."/>
            <person name="Massingham T."/>
            <person name="Moltke I."/>
            <person name="Raney B.J."/>
            <person name="Rasmussen M.D."/>
            <person name="Robinson J."/>
            <person name="Stark A."/>
            <person name="Vilella A.J."/>
            <person name="Wen J."/>
            <person name="Xie X."/>
            <person name="Zody M.C."/>
            <person name="Baldwin J."/>
            <person name="Bloom T."/>
            <person name="Chin C.W."/>
            <person name="Heiman D."/>
            <person name="Nicol R."/>
            <person name="Nusbaum C."/>
            <person name="Young S."/>
            <person name="Wilkinson J."/>
            <person name="Worley K.C."/>
            <person name="Kovar C.L."/>
            <person name="Muzny D.M."/>
            <person name="Gibbs R.A."/>
            <person name="Cree A."/>
            <person name="Dihn H.H."/>
            <person name="Fowler G."/>
            <person name="Jhangiani S."/>
            <person name="Joshi V."/>
            <person name="Lee S."/>
            <person name="Lewis L.R."/>
            <person name="Nazareth L.V."/>
            <person name="Okwuonu G."/>
            <person name="Santibanez J."/>
            <person name="Warren W.C."/>
            <person name="Mardis E.R."/>
            <person name="Weinstock G.M."/>
            <person name="Wilson R.K."/>
            <person name="Delehaunty K."/>
            <person name="Dooling D."/>
            <person name="Fronik C."/>
            <person name="Fulton L."/>
            <person name="Fulton B."/>
            <person name="Graves T."/>
            <person name="Minx P."/>
            <person name="Sodergren E."/>
            <person name="Birney E."/>
            <person name="Margulies E.H."/>
            <person name="Herrero J."/>
            <person name="Green E.D."/>
            <person name="Haussler D."/>
            <person name="Siepel A."/>
            <person name="Goldman N."/>
            <person name="Pollard K.S."/>
            <person name="Pedersen J.S."/>
            <person name="Lander E.S."/>
            <person name="Kellis M."/>
        </authorList>
    </citation>
    <scope>NUCLEOTIDE SEQUENCE [LARGE SCALE GENOMIC DNA]</scope>
    <source>
        <strain evidence="1 2">Thorbecke inbred</strain>
    </source>
</reference>
<dbReference type="PANTHER" id="PTHR15116:SF14">
    <property type="entry name" value="DNA-BINDING PROTEIN SATB1"/>
    <property type="match status" value="1"/>
</dbReference>
<dbReference type="InParanoid" id="A0A5F9D1T4"/>
<dbReference type="EMBL" id="AAGW02028926">
    <property type="status" value="NOT_ANNOTATED_CDS"/>
    <property type="molecule type" value="Genomic_DNA"/>
</dbReference>
<evidence type="ECO:0000313" key="2">
    <source>
        <dbReference type="Proteomes" id="UP000001811"/>
    </source>
</evidence>